<proteinExistence type="predicted"/>
<keyword evidence="1" id="KW-0472">Membrane</keyword>
<dbReference type="RefSeq" id="WP_184945887.1">
    <property type="nucleotide sequence ID" value="NZ_BAAAWZ010000004.1"/>
</dbReference>
<dbReference type="AlphaFoldDB" id="A0A841D7Z3"/>
<comment type="caution">
    <text evidence="2">The sequence shown here is derived from an EMBL/GenBank/DDBJ whole genome shotgun (WGS) entry which is preliminary data.</text>
</comment>
<keyword evidence="1" id="KW-0812">Transmembrane</keyword>
<reference evidence="2 3" key="1">
    <citation type="submission" date="2020-08" db="EMBL/GenBank/DDBJ databases">
        <title>Genomic Encyclopedia of Type Strains, Phase III (KMG-III): the genomes of soil and plant-associated and newly described type strains.</title>
        <authorList>
            <person name="Whitman W."/>
        </authorList>
    </citation>
    <scope>NUCLEOTIDE SEQUENCE [LARGE SCALE GENOMIC DNA]</scope>
    <source>
        <strain evidence="2 3">CECT 3303</strain>
    </source>
</reference>
<name>A0A841D7Z3_PLAVE</name>
<evidence type="ECO:0000313" key="2">
    <source>
        <dbReference type="EMBL" id="MBB5966060.1"/>
    </source>
</evidence>
<evidence type="ECO:0000256" key="1">
    <source>
        <dbReference type="SAM" id="Phobius"/>
    </source>
</evidence>
<keyword evidence="1" id="KW-1133">Transmembrane helix</keyword>
<dbReference type="EMBL" id="JACHJJ010000021">
    <property type="protein sequence ID" value="MBB5966060.1"/>
    <property type="molecule type" value="Genomic_DNA"/>
</dbReference>
<feature type="transmembrane region" description="Helical" evidence="1">
    <location>
        <begin position="12"/>
        <end position="37"/>
    </location>
</feature>
<dbReference type="Proteomes" id="UP000562352">
    <property type="component" value="Unassembled WGS sequence"/>
</dbReference>
<accession>A0A841D7Z3</accession>
<evidence type="ECO:0000313" key="3">
    <source>
        <dbReference type="Proteomes" id="UP000562352"/>
    </source>
</evidence>
<protein>
    <submittedName>
        <fullName evidence="2">Uncharacterized protein</fullName>
    </submittedName>
</protein>
<keyword evidence="3" id="KW-1185">Reference proteome</keyword>
<sequence length="129" mass="13826">MGGAGFAGEAHAISALGVFVAVTAFLYVIAAAGTALLKRGTLLARLRPQGEVHISPVGVYRRPGAYAALLNLREVDFVDRTGGTPALLRFTGTWRGQPWQIADIAVPCGREEEARALARRFRLEVIEPV</sequence>
<organism evidence="2 3">
    <name type="scientific">Planomonospora venezuelensis</name>
    <dbReference type="NCBI Taxonomy" id="1999"/>
    <lineage>
        <taxon>Bacteria</taxon>
        <taxon>Bacillati</taxon>
        <taxon>Actinomycetota</taxon>
        <taxon>Actinomycetes</taxon>
        <taxon>Streptosporangiales</taxon>
        <taxon>Streptosporangiaceae</taxon>
        <taxon>Planomonospora</taxon>
    </lineage>
</organism>
<gene>
    <name evidence="2" type="ORF">FHS22_005351</name>
</gene>